<comment type="subcellular location">
    <subcellularLocation>
        <location evidence="1">Cell membrane</location>
        <topology evidence="1">Multi-pass membrane protein</topology>
    </subcellularLocation>
</comment>
<dbReference type="Proteomes" id="UP000076405">
    <property type="component" value="Chromosome"/>
</dbReference>
<dbReference type="GeneID" id="57275710"/>
<reference evidence="12 13" key="1">
    <citation type="journal article" date="2016" name="PLoS ONE">
        <title>The Identification of Novel Diagnostic Marker Genes for the Detection of Beer Spoiling Pediococcus damnosus Strains Using the BlAst Diagnostic Gene findEr.</title>
        <authorList>
            <person name="Behr J."/>
            <person name="Geissler A.J."/>
            <person name="Schmid J."/>
            <person name="Zehe A."/>
            <person name="Vogel R.F."/>
        </authorList>
    </citation>
    <scope>NUCLEOTIDE SEQUENCE [LARGE SCALE GENOMIC DNA]</scope>
    <source>
        <strain evidence="10 13">TMW 2.1533</strain>
        <strain evidence="11 12">TMW 2.1535</strain>
    </source>
</reference>
<dbReference type="GO" id="GO:0004190">
    <property type="term" value="F:aspartic-type endopeptidase activity"/>
    <property type="evidence" value="ECO:0007669"/>
    <property type="project" value="UniProtKB-EC"/>
</dbReference>
<dbReference type="GO" id="GO:0032259">
    <property type="term" value="P:methylation"/>
    <property type="evidence" value="ECO:0007669"/>
    <property type="project" value="UniProtKB-KW"/>
</dbReference>
<dbReference type="EMBL" id="CP012288">
    <property type="protein sequence ID" value="AMV66382.1"/>
    <property type="molecule type" value="Genomic_DNA"/>
</dbReference>
<keyword evidence="4 7" id="KW-0812">Transmembrane</keyword>
<evidence type="ECO:0000256" key="2">
    <source>
        <dbReference type="ARBA" id="ARBA00005801"/>
    </source>
</evidence>
<dbReference type="Pfam" id="PF01478">
    <property type="entry name" value="Peptidase_A24"/>
    <property type="match status" value="1"/>
</dbReference>
<feature type="transmembrane region" description="Helical" evidence="7">
    <location>
        <begin position="96"/>
        <end position="113"/>
    </location>
</feature>
<proteinExistence type="inferred from homology"/>
<dbReference type="AlphaFoldDB" id="A0AAC9FJP4"/>
<keyword evidence="10" id="KW-0378">Hydrolase</keyword>
<organism evidence="10 13">
    <name type="scientific">Pediococcus damnosus</name>
    <dbReference type="NCBI Taxonomy" id="51663"/>
    <lineage>
        <taxon>Bacteria</taxon>
        <taxon>Bacillati</taxon>
        <taxon>Bacillota</taxon>
        <taxon>Bacilli</taxon>
        <taxon>Lactobacillales</taxon>
        <taxon>Lactobacillaceae</taxon>
        <taxon>Pediococcus</taxon>
    </lineage>
</organism>
<evidence type="ECO:0000259" key="8">
    <source>
        <dbReference type="Pfam" id="PF01478"/>
    </source>
</evidence>
<evidence type="ECO:0000256" key="1">
    <source>
        <dbReference type="ARBA" id="ARBA00004651"/>
    </source>
</evidence>
<feature type="domain" description="Prepilin type IV endopeptidase peptidase" evidence="8">
    <location>
        <begin position="102"/>
        <end position="202"/>
    </location>
</feature>
<keyword evidence="3" id="KW-1003">Cell membrane</keyword>
<dbReference type="Pfam" id="PF06750">
    <property type="entry name" value="A24_N_bact"/>
    <property type="match status" value="1"/>
</dbReference>
<name>A0AAC9FJP4_9LACO</name>
<dbReference type="Proteomes" id="UP000076244">
    <property type="component" value="Chromosome"/>
</dbReference>
<keyword evidence="5 7" id="KW-1133">Transmembrane helix</keyword>
<evidence type="ECO:0000256" key="4">
    <source>
        <dbReference type="ARBA" id="ARBA00022692"/>
    </source>
</evidence>
<dbReference type="InterPro" id="IPR010627">
    <property type="entry name" value="Prepilin_pept_A24_N"/>
</dbReference>
<dbReference type="EC" id="2.1.1.-" evidence="10"/>
<dbReference type="GO" id="GO:0008168">
    <property type="term" value="F:methyltransferase activity"/>
    <property type="evidence" value="ECO:0007669"/>
    <property type="project" value="UniProtKB-KW"/>
</dbReference>
<dbReference type="RefSeq" id="WP_052694487.1">
    <property type="nucleotide sequence ID" value="NZ_BAAAXI010000149.1"/>
</dbReference>
<dbReference type="GO" id="GO:0005886">
    <property type="term" value="C:plasma membrane"/>
    <property type="evidence" value="ECO:0007669"/>
    <property type="project" value="UniProtKB-SubCell"/>
</dbReference>
<comment type="similarity">
    <text evidence="2">Belongs to the peptidase A24 family.</text>
</comment>
<accession>A0AAC9FJP4</accession>
<protein>
    <submittedName>
        <fullName evidence="10">Leader peptidase (Prepilin peptidase)</fullName>
        <ecNumber evidence="10">2.1.1.-</ecNumber>
        <ecNumber evidence="10">3.4.23.43</ecNumber>
    </submittedName>
</protein>
<dbReference type="GO" id="GO:0006465">
    <property type="term" value="P:signal peptide processing"/>
    <property type="evidence" value="ECO:0007669"/>
    <property type="project" value="TreeGrafter"/>
</dbReference>
<evidence type="ECO:0000313" key="12">
    <source>
        <dbReference type="Proteomes" id="UP000076244"/>
    </source>
</evidence>
<evidence type="ECO:0000313" key="13">
    <source>
        <dbReference type="Proteomes" id="UP000076405"/>
    </source>
</evidence>
<dbReference type="EC" id="3.4.23.43" evidence="10"/>
<evidence type="ECO:0000256" key="3">
    <source>
        <dbReference type="ARBA" id="ARBA00022475"/>
    </source>
</evidence>
<dbReference type="KEGG" id="pdm:ADU72_0433"/>
<evidence type="ECO:0000259" key="9">
    <source>
        <dbReference type="Pfam" id="PF06750"/>
    </source>
</evidence>
<evidence type="ECO:0000313" key="11">
    <source>
        <dbReference type="EMBL" id="AMV66382.1"/>
    </source>
</evidence>
<evidence type="ECO:0000256" key="6">
    <source>
        <dbReference type="ARBA" id="ARBA00023136"/>
    </source>
</evidence>
<keyword evidence="10" id="KW-0808">Transferase</keyword>
<feature type="transmembrane region" description="Helical" evidence="7">
    <location>
        <begin position="6"/>
        <end position="27"/>
    </location>
</feature>
<dbReference type="PANTHER" id="PTHR30487">
    <property type="entry name" value="TYPE 4 PREPILIN-LIKE PROTEINS LEADER PEPTIDE-PROCESSING ENZYME"/>
    <property type="match status" value="1"/>
</dbReference>
<evidence type="ECO:0000256" key="5">
    <source>
        <dbReference type="ARBA" id="ARBA00022989"/>
    </source>
</evidence>
<evidence type="ECO:0000313" key="10">
    <source>
        <dbReference type="EMBL" id="AMV63680.1"/>
    </source>
</evidence>
<dbReference type="PANTHER" id="PTHR30487:SF0">
    <property type="entry name" value="PREPILIN LEADER PEPTIDASE_N-METHYLTRANSFERASE-RELATED"/>
    <property type="match status" value="1"/>
</dbReference>
<keyword evidence="12" id="KW-1185">Reference proteome</keyword>
<dbReference type="InterPro" id="IPR050882">
    <property type="entry name" value="Prepilin_peptidase/N-MTase"/>
</dbReference>
<keyword evidence="10" id="KW-0489">Methyltransferase</keyword>
<sequence>MLIQIYFFIIGSIVGSFLTLCTDRLAIHQSIISPRSHCFNCQHLLGIYDLIPILSYCLLNGKCRYCKQAFPPNSCFTELALGLLYIKLSTFIHQPLTLIFNLIITTILIYLSIDDLKHTYVNGYLIGILGLLGLLYHPTNITLILFLLLLISVFSSFQYSTIFKGLGEADFELFIVFTILLDLRTLPLILLCSSLTCLIFTLGLQKITPRQIPFIPYLVFGYFLATA</sequence>
<dbReference type="InterPro" id="IPR000045">
    <property type="entry name" value="Prepilin_IV_endopep_pep"/>
</dbReference>
<dbReference type="EMBL" id="CP012275">
    <property type="protein sequence ID" value="AMV63680.1"/>
    <property type="molecule type" value="Genomic_DNA"/>
</dbReference>
<keyword evidence="6 7" id="KW-0472">Membrane</keyword>
<evidence type="ECO:0000256" key="7">
    <source>
        <dbReference type="SAM" id="Phobius"/>
    </source>
</evidence>
<feature type="transmembrane region" description="Helical" evidence="7">
    <location>
        <begin position="174"/>
        <end position="202"/>
    </location>
</feature>
<gene>
    <name evidence="10" type="ORF">ADU70_2218</name>
    <name evidence="11" type="ORF">ADU72_0433</name>
</gene>
<feature type="domain" description="Prepilin peptidase A24 N-terminal" evidence="9">
    <location>
        <begin position="9"/>
        <end position="87"/>
    </location>
</feature>
<feature type="transmembrane region" description="Helical" evidence="7">
    <location>
        <begin position="143"/>
        <end position="162"/>
    </location>
</feature>
<feature type="transmembrane region" description="Helical" evidence="7">
    <location>
        <begin position="119"/>
        <end position="136"/>
    </location>
</feature>